<proteinExistence type="predicted"/>
<gene>
    <name evidence="1" type="ORF">BU14_0443s0001</name>
</gene>
<protein>
    <submittedName>
        <fullName evidence="1">Uncharacterized protein</fullName>
    </submittedName>
</protein>
<dbReference type="EMBL" id="KV919066">
    <property type="protein sequence ID" value="OSX72357.1"/>
    <property type="molecule type" value="Genomic_DNA"/>
</dbReference>
<dbReference type="AlphaFoldDB" id="A0A1X6NUV5"/>
<name>A0A1X6NUV5_PORUM</name>
<accession>A0A1X6NUV5</accession>
<dbReference type="Proteomes" id="UP000218209">
    <property type="component" value="Unassembled WGS sequence"/>
</dbReference>
<keyword evidence="2" id="KW-1185">Reference proteome</keyword>
<evidence type="ECO:0000313" key="1">
    <source>
        <dbReference type="EMBL" id="OSX72357.1"/>
    </source>
</evidence>
<organism evidence="1 2">
    <name type="scientific">Porphyra umbilicalis</name>
    <name type="common">Purple laver</name>
    <name type="synonym">Red alga</name>
    <dbReference type="NCBI Taxonomy" id="2786"/>
    <lineage>
        <taxon>Eukaryota</taxon>
        <taxon>Rhodophyta</taxon>
        <taxon>Bangiophyceae</taxon>
        <taxon>Bangiales</taxon>
        <taxon>Bangiaceae</taxon>
        <taxon>Porphyra</taxon>
    </lineage>
</organism>
<evidence type="ECO:0000313" key="2">
    <source>
        <dbReference type="Proteomes" id="UP000218209"/>
    </source>
</evidence>
<sequence length="268" mass="29308">MRPRRWGRVCASAVALRVVRRGPFEAGGCACRRSGAVCYVPSFAVRSPLRMRPRRWGRVCASAVPLRVLLRGPFASSGQVVGWRRKRRWWRGGCLHPFPVPRAVETLGKSGCLGRCPVSSAARTRRGGRSSRWVGADASAGVRRFSPHGRCFTCDRGVAGCPARRPSRSVCRRAVSAVCAAEPSGRGGLRCFPAASLVRALVQSCIHSCGHCCWGRRCLTSPQCTVLFPRPGGCEAVVCILNVSLSWAGHMLRDLTPTVECHWSLWRE</sequence>
<reference evidence="1 2" key="1">
    <citation type="submission" date="2017-03" db="EMBL/GenBank/DDBJ databases">
        <title>WGS assembly of Porphyra umbilicalis.</title>
        <authorList>
            <person name="Brawley S.H."/>
            <person name="Blouin N.A."/>
            <person name="Ficko-Blean E."/>
            <person name="Wheeler G.L."/>
            <person name="Lohr M."/>
            <person name="Goodson H.V."/>
            <person name="Jenkins J.W."/>
            <person name="Blaby-Haas C.E."/>
            <person name="Helliwell K.E."/>
            <person name="Chan C."/>
            <person name="Marriage T."/>
            <person name="Bhattacharya D."/>
            <person name="Klein A.S."/>
            <person name="Badis Y."/>
            <person name="Brodie J."/>
            <person name="Cao Y."/>
            <person name="Collen J."/>
            <person name="Dittami S.M."/>
            <person name="Gachon C.M."/>
            <person name="Green B.R."/>
            <person name="Karpowicz S."/>
            <person name="Kim J.W."/>
            <person name="Kudahl U."/>
            <person name="Lin S."/>
            <person name="Michel G."/>
            <person name="Mittag M."/>
            <person name="Olson B.J."/>
            <person name="Pangilinan J."/>
            <person name="Peng Y."/>
            <person name="Qiu H."/>
            <person name="Shu S."/>
            <person name="Singer J.T."/>
            <person name="Smith A.G."/>
            <person name="Sprecher B.N."/>
            <person name="Wagner V."/>
            <person name="Wang W."/>
            <person name="Wang Z.-Y."/>
            <person name="Yan J."/>
            <person name="Yarish C."/>
            <person name="Zoeuner-Riek S."/>
            <person name="Zhuang Y."/>
            <person name="Zou Y."/>
            <person name="Lindquist E.A."/>
            <person name="Grimwood J."/>
            <person name="Barry K."/>
            <person name="Rokhsar D.S."/>
            <person name="Schmutz J."/>
            <person name="Stiller J.W."/>
            <person name="Grossman A.R."/>
            <person name="Prochnik S.E."/>
        </authorList>
    </citation>
    <scope>NUCLEOTIDE SEQUENCE [LARGE SCALE GENOMIC DNA]</scope>
    <source>
        <strain evidence="1">4086291</strain>
    </source>
</reference>